<dbReference type="CDD" id="cd00104">
    <property type="entry name" value="KAZAL_FS"/>
    <property type="match status" value="1"/>
</dbReference>
<keyword evidence="2" id="KW-0732">Signal</keyword>
<dbReference type="Proteomes" id="UP000996601">
    <property type="component" value="Unassembled WGS sequence"/>
</dbReference>
<accession>A0ABT1R7J3</accession>
<dbReference type="PROSITE" id="PS51257">
    <property type="entry name" value="PROKAR_LIPOPROTEIN"/>
    <property type="match status" value="1"/>
</dbReference>
<feature type="compositionally biased region" description="Basic and acidic residues" evidence="1">
    <location>
        <begin position="96"/>
        <end position="144"/>
    </location>
</feature>
<protein>
    <recommendedName>
        <fullName evidence="3">Kazal-like domain-containing protein</fullName>
    </recommendedName>
</protein>
<gene>
    <name evidence="4" type="ORF">GB927_013380</name>
</gene>
<feature type="region of interest" description="Disordered" evidence="1">
    <location>
        <begin position="84"/>
        <end position="144"/>
    </location>
</feature>
<evidence type="ECO:0000256" key="1">
    <source>
        <dbReference type="SAM" id="MobiDB-lite"/>
    </source>
</evidence>
<dbReference type="InterPro" id="IPR002350">
    <property type="entry name" value="Kazal_dom"/>
</dbReference>
<dbReference type="SUPFAM" id="SSF100895">
    <property type="entry name" value="Kazal-type serine protease inhibitors"/>
    <property type="match status" value="2"/>
</dbReference>
<dbReference type="PROSITE" id="PS51465">
    <property type="entry name" value="KAZAL_2"/>
    <property type="match status" value="1"/>
</dbReference>
<reference evidence="4" key="1">
    <citation type="submission" date="2021-07" db="EMBL/GenBank/DDBJ databases">
        <title>Shinella sp. nov., a novel member of the genus Shinella from water.</title>
        <authorList>
            <person name="Deng Y."/>
        </authorList>
    </citation>
    <scope>NUCLEOTIDE SEQUENCE</scope>
    <source>
        <strain evidence="4">CPCC 100929</strain>
    </source>
</reference>
<dbReference type="PANTHER" id="PTHR21131">
    <property type="entry name" value="SERINE-TYPE ENDOPEPTIDASE INHIBITOR"/>
    <property type="match status" value="1"/>
</dbReference>
<evidence type="ECO:0000259" key="3">
    <source>
        <dbReference type="PROSITE" id="PS51465"/>
    </source>
</evidence>
<proteinExistence type="predicted"/>
<dbReference type="PANTHER" id="PTHR21131:SF0">
    <property type="entry name" value="GEO10195P1-RELATED"/>
    <property type="match status" value="1"/>
</dbReference>
<feature type="signal peptide" evidence="2">
    <location>
        <begin position="1"/>
        <end position="22"/>
    </location>
</feature>
<keyword evidence="5" id="KW-1185">Reference proteome</keyword>
<evidence type="ECO:0000256" key="2">
    <source>
        <dbReference type="SAM" id="SignalP"/>
    </source>
</evidence>
<organism evidence="4 5">
    <name type="scientific">Shinella lacus</name>
    <dbReference type="NCBI Taxonomy" id="2654216"/>
    <lineage>
        <taxon>Bacteria</taxon>
        <taxon>Pseudomonadati</taxon>
        <taxon>Pseudomonadota</taxon>
        <taxon>Alphaproteobacteria</taxon>
        <taxon>Hyphomicrobiales</taxon>
        <taxon>Rhizobiaceae</taxon>
        <taxon>Shinella</taxon>
    </lineage>
</organism>
<dbReference type="InterPro" id="IPR053265">
    <property type="entry name" value="Serpin"/>
</dbReference>
<evidence type="ECO:0000313" key="4">
    <source>
        <dbReference type="EMBL" id="MCQ4631039.1"/>
    </source>
</evidence>
<sequence>MSPFFRRLAGRLAILLAAGTLAACSVEVDQGGSGYNPRPPQMCTREYAPVCGERGRDRQTFANACEARASGYGIVGRGECQFRRPDRDNVGWQDQDQDRDGWSRPDRDRDQNRDRDRNRNDRDRRDRDREGDNRGDRERPRDQRACTMDFNPVCGRRGNDLKEFGNACSAEAAGFRVFKSGQCPVR</sequence>
<dbReference type="Pfam" id="PF00050">
    <property type="entry name" value="Kazal_1"/>
    <property type="match status" value="1"/>
</dbReference>
<dbReference type="EMBL" id="WHSB02000004">
    <property type="protein sequence ID" value="MCQ4631039.1"/>
    <property type="molecule type" value="Genomic_DNA"/>
</dbReference>
<dbReference type="Gene3D" id="3.30.60.30">
    <property type="match status" value="2"/>
</dbReference>
<feature type="domain" description="Kazal-like" evidence="3">
    <location>
        <begin position="43"/>
        <end position="82"/>
    </location>
</feature>
<evidence type="ECO:0000313" key="5">
    <source>
        <dbReference type="Proteomes" id="UP000996601"/>
    </source>
</evidence>
<name>A0ABT1R7J3_9HYPH</name>
<dbReference type="InterPro" id="IPR036058">
    <property type="entry name" value="Kazal_dom_sf"/>
</dbReference>
<feature type="chain" id="PRO_5046741806" description="Kazal-like domain-containing protein" evidence="2">
    <location>
        <begin position="23"/>
        <end position="186"/>
    </location>
</feature>
<comment type="caution">
    <text evidence="4">The sequence shown here is derived from an EMBL/GenBank/DDBJ whole genome shotgun (WGS) entry which is preliminary data.</text>
</comment>